<protein>
    <submittedName>
        <fullName evidence="3">Phage tail length tape measure family protein</fullName>
    </submittedName>
</protein>
<evidence type="ECO:0000256" key="1">
    <source>
        <dbReference type="SAM" id="Coils"/>
    </source>
</evidence>
<comment type="caution">
    <text evidence="3">The sequence shown here is derived from an EMBL/GenBank/DDBJ whole genome shotgun (WGS) entry which is preliminary data.</text>
</comment>
<sequence length="2058" mass="217686">MVVSIEKSMRFVAGMDASGYERGTRTIVAANADVASSSERAGKAVRETTAKISQAGNGLAGLERKFSPTAAQMRAFERQLNILNGALDKDANELERCAVILAGMQQKYRVTADAATFAAAGHAQLAKAIDDANAMMRAQEAERYAARLEELRLRMDGAYASTKALSAELSDLAELERAGIQITGGYEAALNNLIVKYDATAQAAKRMADEQAQVIARARAEQQQLTSQQNINSLTGVRDFQSGAARDSASVFSAAADEADRLDQSVARLRASINPLGAAQSRLNAEMAEYDALASRNLISTEELARAQAIAQARYEATARAIEKERAANDNKGSLQSYQLRNLMYQGTDLIQGLALGMPAQQVLLQQGPQIFDALNNGAGGLSGSLKALAGFVNPVTVGIAALAAGAIIGGKALSDYLASIKAVEVAASGLGRATAGTAQEMEAAAEAGARAAGISISSAREMEVQFLRTGQIGSQNFQGLIAVSKNFAATIGTDSATASKTLTDLFANPAQGAQQLYRQYGLIDSATAEYVQRLTAQNRATEAQAVLLAALPQRLVQAAEATTALGRAWDYVKNASSNAFDSIGKTIDQAVSGPSLDEKIRKAAQEYQRFNNQSRFLGVLNGADNRAASAKATLDDLMEQERRLQQLQAARSRAAANQNVIARAEDVAALAGVNKELRERIDLEDQLASVRAGISAASAVGSGVSPEKNDELRRTEDALTQALNNRMTALQKEQQLSEIDIRISAERNPLVRAQLAAEREEIQLNGQLITSDDLKTRKKMAYNQVIEQTVASTRGQIADMQTEIDVRRQLAGQVDGGSLSIQEANRRLQEELALRPLIAAAAVAEGAEKQRLLTLIGDLRRAYDDMAETQKTAAAQSIVQDQNDRLRSLQTEISLVGQVGGERRRAMAVLEAEIQIQREGIKADSERARTIRDNAAAIAELTDKLSVQQALGDLKFQGEQFGRPKEEQQVYEQIRQLGLDINSTDGKRVADAIRLNQQLERQREAIDQMASTLAGMFSQPIKGAGDFFTKLASGFASIGQQNLQKAFTQLLGGGLGGSSSGGSILDVLSSGINKLFGGSSFGNEQTRQVSSIAAKVSVQPVANVMTGLSGTIAKTTESVSGSIEQYAAAIRQIESSGNYGALGPVTRNGDRAYGAYQVMGNNIASWTQELLGYSVSTKEFLSNRSLQDQVFYQQFGKSLDKFGNFSDAASVWFSGRPLAGNTRSDGYNTTQQYVNKALAALPSSIKAGAAEGITQSLSDNRLNALLASPDFKPNTTYGELIGAPGAAGGAQIGVGGALSAGLGGFGLGAQSGSPAMGGIGGALSGFMSGGPVGAVVGGIAGLLGGLFGKSQQKAQERAQARQTLNANKELIQQLFALGQGQGVGATAQSYNQFYDKTAELDLAAQKAGDRALVERLRANVNSFFILLEQDYNSKLPGLLKAYGSGLGSNSPFVKGAQEMESLRDEVKNFVADAQQFGDLQLKNNRDLTPEQLAKRVQDAQDAAQKMVLSSITGTRELGNMESALLKLQGSTSVATQTLEQLGMSAEDAAKAVSGALNVAVGKLKDSYNSDLMGSIGELSGVGYVGSIQNALSKYESRLADTSQLGLDGSLALRELSLSIKEIVTQANLGKEQIAALGASFPDLQFIFNGISSTSVALSDATSQLDAAYQKQSQTIDDLISTSKQAISSLKQFRDSMKLGSTSPLSPEAKVAEAARQFQQIADKARTGDSDALGQLSQAGQAYLDAAKNYFASSNDYYRIWSEVDNTLSSVQSATEGQLSEAQKQKAALDAQVNGILKVNDSVLSVKDALDQYNKANADNLAALQQQLGLIAQSGAYSIASAFQQMGVTPTQQDTAYWQNQVKNGRDIEQVTEAIKGGREAQLNELYRQIMGRDLDATGRNFFLNSGKSFDQIAADLQYAKAHGAMRFGGIVGAFASGGMVGNGLYDIDSVRARYAGGGDILLAGGEHVTRAPSVNARTAPTLDYINRTGQLPGNDNSALVAELRNLRAEVASLKAELSHVANVTATSGQVVAGAVSETTGAVQALGKKAAQAGLARS</sequence>
<evidence type="ECO:0000259" key="2">
    <source>
        <dbReference type="Pfam" id="PF06791"/>
    </source>
</evidence>
<dbReference type="EMBL" id="JAUKWQ010000002">
    <property type="protein sequence ID" value="MDO1582433.1"/>
    <property type="molecule type" value="Genomic_DNA"/>
</dbReference>
<evidence type="ECO:0000313" key="3">
    <source>
        <dbReference type="EMBL" id="MDO1582433.1"/>
    </source>
</evidence>
<gene>
    <name evidence="3" type="ORF">Q2T52_10005</name>
</gene>
<reference evidence="3" key="2">
    <citation type="submission" date="2023-07" db="EMBL/GenBank/DDBJ databases">
        <authorList>
            <person name="Sun H."/>
        </authorList>
    </citation>
    <scope>NUCLEOTIDE SEQUENCE</scope>
    <source>
        <strain evidence="3">05753</strain>
    </source>
</reference>
<keyword evidence="4" id="KW-1185">Reference proteome</keyword>
<feature type="coiled-coil region" evidence="1">
    <location>
        <begin position="1997"/>
        <end position="2024"/>
    </location>
</feature>
<feature type="domain" description="Bacteriophage tail tape measure N-terminal" evidence="2">
    <location>
        <begin position="337"/>
        <end position="533"/>
    </location>
</feature>
<accession>A0ABT8SVH9</accession>
<dbReference type="InterPro" id="IPR009628">
    <property type="entry name" value="Phage_tape_measure_N"/>
</dbReference>
<proteinExistence type="predicted"/>
<name>A0ABT8SVH9_9HYPH</name>
<evidence type="ECO:0000313" key="4">
    <source>
        <dbReference type="Proteomes" id="UP001169006"/>
    </source>
</evidence>
<feature type="coiled-coil region" evidence="1">
    <location>
        <begin position="201"/>
        <end position="228"/>
    </location>
</feature>
<reference evidence="3" key="1">
    <citation type="journal article" date="2015" name="Int. J. Syst. Evol. Microbiol.">
        <title>Rhizobium oryzicola sp. nov., potential plant-growth-promoting endophytic bacteria isolated from rice roots.</title>
        <authorList>
            <person name="Zhang X.X."/>
            <person name="Gao J.S."/>
            <person name="Cao Y.H."/>
            <person name="Sheirdil R.A."/>
            <person name="Wang X.C."/>
            <person name="Zhang L."/>
        </authorList>
    </citation>
    <scope>NUCLEOTIDE SEQUENCE</scope>
    <source>
        <strain evidence="3">05753</strain>
    </source>
</reference>
<dbReference type="RefSeq" id="WP_302076571.1">
    <property type="nucleotide sequence ID" value="NZ_JAUKWQ010000002.1"/>
</dbReference>
<feature type="coiled-coil region" evidence="1">
    <location>
        <begin position="621"/>
        <end position="658"/>
    </location>
</feature>
<dbReference type="Pfam" id="PF06791">
    <property type="entry name" value="TMP_2"/>
    <property type="match status" value="1"/>
</dbReference>
<organism evidence="3 4">
    <name type="scientific">Rhizobium oryzicola</name>
    <dbReference type="NCBI Taxonomy" id="1232668"/>
    <lineage>
        <taxon>Bacteria</taxon>
        <taxon>Pseudomonadati</taxon>
        <taxon>Pseudomonadota</taxon>
        <taxon>Alphaproteobacteria</taxon>
        <taxon>Hyphomicrobiales</taxon>
        <taxon>Rhizobiaceae</taxon>
        <taxon>Rhizobium/Agrobacterium group</taxon>
        <taxon>Rhizobium</taxon>
    </lineage>
</organism>
<keyword evidence="1" id="KW-0175">Coiled coil</keyword>
<dbReference type="Proteomes" id="UP001169006">
    <property type="component" value="Unassembled WGS sequence"/>
</dbReference>